<evidence type="ECO:0000313" key="3">
    <source>
        <dbReference type="EMBL" id="GAA0142625.1"/>
    </source>
</evidence>
<sequence length="440" mass="48071">MSTSATGEPEPPAAAAAATTVTPPEKVTRKFPPPCWTQEETLALIEAYRDRWYALRRGYLRTADWDSVALAVTERCPGVSPPKTSAQCRHKMEKLRQRYRAEKQRSLAYPAGCFFSSWFFFENMDAMEHGTPLPAPGTNQEFKKEGILGSGHRLGGFLDQNLLKLKVNGKNVVKISDGLDPRLNFYGGKSDGKVSASYGVKVVNDGYNGCVDGGSDKEEEDEGGFGGEYGIANPVVDMKAKKFRSMFAGSQSGGGDIDHGGSNKGYDFGNGFNVRHLMTGEMLPPGLRAKRYGKVDQRGSPGFDGEGGENSGNGGFWGNRNAPPQGSRGRYGGNVDGSLDPRGMKGYSNGLSSSGAEKAKRARDPLEDMVMSIKMLGEGFVKMEKMKMDMARDMEKMRMEMEIKRNELILESQKQIMDAFVKGLLELKNKKVKTTAASPE</sequence>
<comment type="caution">
    <text evidence="3">The sequence shown here is derived from an EMBL/GenBank/DDBJ whole genome shotgun (WGS) entry which is preliminary data.</text>
</comment>
<evidence type="ECO:0000313" key="4">
    <source>
        <dbReference type="Proteomes" id="UP001454036"/>
    </source>
</evidence>
<accession>A0AAV3NX73</accession>
<evidence type="ECO:0000256" key="1">
    <source>
        <dbReference type="SAM" id="MobiDB-lite"/>
    </source>
</evidence>
<dbReference type="FunFam" id="1.10.10.60:FF:000152">
    <property type="entry name" value="Trihelix transcription factor ASIL2"/>
    <property type="match status" value="1"/>
</dbReference>
<dbReference type="PANTHER" id="PTHR31307:SF43">
    <property type="entry name" value="TRIHELIX TRANSCRIPTION FACTOR ASIL2-LIKE"/>
    <property type="match status" value="1"/>
</dbReference>
<dbReference type="PROSITE" id="PS50090">
    <property type="entry name" value="MYB_LIKE"/>
    <property type="match status" value="1"/>
</dbReference>
<feature type="compositionally biased region" description="Low complexity" evidence="1">
    <location>
        <begin position="1"/>
        <end position="25"/>
    </location>
</feature>
<name>A0AAV3NX73_LITER</name>
<proteinExistence type="predicted"/>
<dbReference type="InterPro" id="IPR044822">
    <property type="entry name" value="Myb_DNA-bind_4"/>
</dbReference>
<organism evidence="3 4">
    <name type="scientific">Lithospermum erythrorhizon</name>
    <name type="common">Purple gromwell</name>
    <name type="synonym">Lithospermum officinale var. erythrorhizon</name>
    <dbReference type="NCBI Taxonomy" id="34254"/>
    <lineage>
        <taxon>Eukaryota</taxon>
        <taxon>Viridiplantae</taxon>
        <taxon>Streptophyta</taxon>
        <taxon>Embryophyta</taxon>
        <taxon>Tracheophyta</taxon>
        <taxon>Spermatophyta</taxon>
        <taxon>Magnoliopsida</taxon>
        <taxon>eudicotyledons</taxon>
        <taxon>Gunneridae</taxon>
        <taxon>Pentapetalae</taxon>
        <taxon>asterids</taxon>
        <taxon>lamiids</taxon>
        <taxon>Boraginales</taxon>
        <taxon>Boraginaceae</taxon>
        <taxon>Boraginoideae</taxon>
        <taxon>Lithospermeae</taxon>
        <taxon>Lithospermum</taxon>
    </lineage>
</organism>
<dbReference type="AlphaFoldDB" id="A0AAV3NX73"/>
<dbReference type="EMBL" id="BAABME010000419">
    <property type="protein sequence ID" value="GAA0142625.1"/>
    <property type="molecule type" value="Genomic_DNA"/>
</dbReference>
<dbReference type="Proteomes" id="UP001454036">
    <property type="component" value="Unassembled WGS sequence"/>
</dbReference>
<dbReference type="InterPro" id="IPR001005">
    <property type="entry name" value="SANT/Myb"/>
</dbReference>
<dbReference type="GO" id="GO:0003677">
    <property type="term" value="F:DNA binding"/>
    <property type="evidence" value="ECO:0007669"/>
    <property type="project" value="UniProtKB-KW"/>
</dbReference>
<keyword evidence="4" id="KW-1185">Reference proteome</keyword>
<dbReference type="PANTHER" id="PTHR31307">
    <property type="entry name" value="TRIHELIX TRANSCRIPTION FACTOR ASIL2"/>
    <property type="match status" value="1"/>
</dbReference>
<keyword evidence="3" id="KW-0238">DNA-binding</keyword>
<feature type="region of interest" description="Disordered" evidence="1">
    <location>
        <begin position="294"/>
        <end position="363"/>
    </location>
</feature>
<dbReference type="InterPro" id="IPR044823">
    <property type="entry name" value="ASIL1/2-like"/>
</dbReference>
<dbReference type="SMART" id="SM00595">
    <property type="entry name" value="MADF"/>
    <property type="match status" value="1"/>
</dbReference>
<dbReference type="Pfam" id="PF13837">
    <property type="entry name" value="Myb_DNA-bind_4"/>
    <property type="match status" value="1"/>
</dbReference>
<reference evidence="3 4" key="1">
    <citation type="submission" date="2024-01" db="EMBL/GenBank/DDBJ databases">
        <title>The complete chloroplast genome sequence of Lithospermum erythrorhizon: insights into the phylogenetic relationship among Boraginaceae species and the maternal lineages of purple gromwells.</title>
        <authorList>
            <person name="Okada T."/>
            <person name="Watanabe K."/>
        </authorList>
    </citation>
    <scope>NUCLEOTIDE SEQUENCE [LARGE SCALE GENOMIC DNA]</scope>
</reference>
<protein>
    <submittedName>
        <fullName evidence="3">DNA-binding transcription factor</fullName>
    </submittedName>
</protein>
<evidence type="ECO:0000259" key="2">
    <source>
        <dbReference type="PROSITE" id="PS50090"/>
    </source>
</evidence>
<feature type="domain" description="Myb-like" evidence="2">
    <location>
        <begin position="36"/>
        <end position="96"/>
    </location>
</feature>
<feature type="compositionally biased region" description="Gly residues" evidence="1">
    <location>
        <begin position="302"/>
        <end position="317"/>
    </location>
</feature>
<feature type="region of interest" description="Disordered" evidence="1">
    <location>
        <begin position="1"/>
        <end position="29"/>
    </location>
</feature>
<gene>
    <name evidence="3" type="ORF">LIER_03478</name>
</gene>
<dbReference type="Gene3D" id="1.10.10.60">
    <property type="entry name" value="Homeodomain-like"/>
    <property type="match status" value="1"/>
</dbReference>